<evidence type="ECO:0000313" key="2">
    <source>
        <dbReference type="Proteomes" id="UP000263754"/>
    </source>
</evidence>
<organism evidence="1 2">
    <name type="scientific">Bacteroides uniformis</name>
    <dbReference type="NCBI Taxonomy" id="820"/>
    <lineage>
        <taxon>Bacteria</taxon>
        <taxon>Pseudomonadati</taxon>
        <taxon>Bacteroidota</taxon>
        <taxon>Bacteroidia</taxon>
        <taxon>Bacteroidales</taxon>
        <taxon>Bacteroidaceae</taxon>
        <taxon>Bacteroides</taxon>
    </lineage>
</organism>
<reference evidence="1 2" key="1">
    <citation type="submission" date="2018-08" db="EMBL/GenBank/DDBJ databases">
        <title>A genome reference for cultivated species of the human gut microbiota.</title>
        <authorList>
            <person name="Zou Y."/>
            <person name="Xue W."/>
            <person name="Luo G."/>
        </authorList>
    </citation>
    <scope>NUCLEOTIDE SEQUENCE [LARGE SCALE GENOMIC DNA]</scope>
    <source>
        <strain evidence="1 2">TM10-17</strain>
    </source>
</reference>
<comment type="caution">
    <text evidence="1">The sequence shown here is derived from an EMBL/GenBank/DDBJ whole genome shotgun (WGS) entry which is preliminary data.</text>
</comment>
<dbReference type="RefSeq" id="WP_117963628.1">
    <property type="nucleotide sequence ID" value="NZ_QSOF01000028.1"/>
</dbReference>
<proteinExistence type="predicted"/>
<dbReference type="Proteomes" id="UP000263754">
    <property type="component" value="Unassembled WGS sequence"/>
</dbReference>
<evidence type="ECO:0000313" key="1">
    <source>
        <dbReference type="EMBL" id="RGI72845.1"/>
    </source>
</evidence>
<gene>
    <name evidence="1" type="ORF">DXD90_16680</name>
</gene>
<dbReference type="EMBL" id="QSOF01000028">
    <property type="protein sequence ID" value="RGI72845.1"/>
    <property type="molecule type" value="Genomic_DNA"/>
</dbReference>
<name>A0A374MNG5_BACUN</name>
<protein>
    <submittedName>
        <fullName evidence="1">Uncharacterized protein</fullName>
    </submittedName>
</protein>
<sequence>MKEDFFISIMQKYGIEDKVVIQKAYQDILHNITQEQQIIKECKSNLEKMIGKLSRDILNFQYAVSKPIFLYKNCLESKCKQNQDIYLWQFIDNINMYASFLESRMNGVFRIKIVGNDIKISLIKKRKKMASIAADAINNSIFSDVQYDATTGYFTITTNITDGRFFERHSIIYCPSEADARRAIFSGVMKDKKIKFNLTIGKEEILTGFDILMEQMNEGTGISQILRASLNKANKTYNGKQ</sequence>
<dbReference type="AlphaFoldDB" id="A0A374MNG5"/>
<accession>A0A374MNG5</accession>